<dbReference type="PANTHER" id="PTHR34071">
    <property type="entry name" value="5-NITROIMIDAZOLE ANTIBIOTICS RESISTANCE PROTEIN, NIMA-FAMILY-RELATED PROTEIN-RELATED"/>
    <property type="match status" value="1"/>
</dbReference>
<gene>
    <name evidence="1" type="ORF">LZZ85_17015</name>
</gene>
<organism evidence="1 2">
    <name type="scientific">Terrimonas ginsenosidimutans</name>
    <dbReference type="NCBI Taxonomy" id="2908004"/>
    <lineage>
        <taxon>Bacteria</taxon>
        <taxon>Pseudomonadati</taxon>
        <taxon>Bacteroidota</taxon>
        <taxon>Chitinophagia</taxon>
        <taxon>Chitinophagales</taxon>
        <taxon>Chitinophagaceae</taxon>
        <taxon>Terrimonas</taxon>
    </lineage>
</organism>
<name>A0ABS9KUL6_9BACT</name>
<dbReference type="RefSeq" id="WP_237874539.1">
    <property type="nucleotide sequence ID" value="NZ_JAKLTR010000011.1"/>
</dbReference>
<sequence>MIRITIGNDIDHLLIIMIIVALFKSTDMFGEMDREEIQQLMSRQILGRLGCHANGLTYIVPVSYAYDNGIVYCHTQEGQKLTMLRLNPRICLQVDNTADLANWQSVICWGVFEELKKDDERLYALTVLNGRSFPMQTSGKMRINLEWPFTAKEASDVPGVFFRIVIDKMTGRFEEAVGKHSQMIY</sequence>
<dbReference type="Proteomes" id="UP001165367">
    <property type="component" value="Unassembled WGS sequence"/>
</dbReference>
<accession>A0ABS9KUL6</accession>
<dbReference type="EMBL" id="JAKLTR010000011">
    <property type="protein sequence ID" value="MCG2616001.1"/>
    <property type="molecule type" value="Genomic_DNA"/>
</dbReference>
<dbReference type="Pfam" id="PF12900">
    <property type="entry name" value="Pyridox_ox_2"/>
    <property type="match status" value="1"/>
</dbReference>
<dbReference type="InterPro" id="IPR012349">
    <property type="entry name" value="Split_barrel_FMN-bd"/>
</dbReference>
<dbReference type="PANTHER" id="PTHR34071:SF2">
    <property type="entry name" value="FLAVIN-NUCLEOTIDE-BINDING PROTEIN"/>
    <property type="match status" value="1"/>
</dbReference>
<dbReference type="Gene3D" id="2.30.110.10">
    <property type="entry name" value="Electron Transport, Fmn-binding Protein, Chain A"/>
    <property type="match status" value="1"/>
</dbReference>
<protein>
    <submittedName>
        <fullName evidence="1">Pyridoxamine 5'-phosphate oxidase family protein</fullName>
    </submittedName>
</protein>
<dbReference type="SUPFAM" id="SSF50475">
    <property type="entry name" value="FMN-binding split barrel"/>
    <property type="match status" value="1"/>
</dbReference>
<dbReference type="InterPro" id="IPR024747">
    <property type="entry name" value="Pyridox_Oxase-rel"/>
</dbReference>
<evidence type="ECO:0000313" key="1">
    <source>
        <dbReference type="EMBL" id="MCG2616001.1"/>
    </source>
</evidence>
<comment type="caution">
    <text evidence="1">The sequence shown here is derived from an EMBL/GenBank/DDBJ whole genome shotgun (WGS) entry which is preliminary data.</text>
</comment>
<evidence type="ECO:0000313" key="2">
    <source>
        <dbReference type="Proteomes" id="UP001165367"/>
    </source>
</evidence>
<reference evidence="1" key="1">
    <citation type="submission" date="2022-01" db="EMBL/GenBank/DDBJ databases">
        <authorList>
            <person name="Jo J.-H."/>
            <person name="Im W.-T."/>
        </authorList>
    </citation>
    <scope>NUCLEOTIDE SEQUENCE</scope>
    <source>
        <strain evidence="1">NA20</strain>
    </source>
</reference>
<proteinExistence type="predicted"/>
<keyword evidence="2" id="KW-1185">Reference proteome</keyword>